<dbReference type="SUPFAM" id="SSF48452">
    <property type="entry name" value="TPR-like"/>
    <property type="match status" value="1"/>
</dbReference>
<dbReference type="PANTHER" id="PTHR43289:SF34">
    <property type="entry name" value="SERINE_THREONINE-PROTEIN KINASE YBDM-RELATED"/>
    <property type="match status" value="1"/>
</dbReference>
<organism evidence="6 7">
    <name type="scientific">Cystobacter fuscus (strain ATCC 25194 / DSM 2262 / NBRC 100088 / M29)</name>
    <dbReference type="NCBI Taxonomy" id="1242864"/>
    <lineage>
        <taxon>Bacteria</taxon>
        <taxon>Pseudomonadati</taxon>
        <taxon>Myxococcota</taxon>
        <taxon>Myxococcia</taxon>
        <taxon>Myxococcales</taxon>
        <taxon>Cystobacterineae</taxon>
        <taxon>Archangiaceae</taxon>
        <taxon>Cystobacter</taxon>
    </lineage>
</organism>
<evidence type="ECO:0000256" key="2">
    <source>
        <dbReference type="ARBA" id="ARBA00022741"/>
    </source>
</evidence>
<sequence length="1296" mass="141836">MGKVLAGRFTIEDFAGRGGMGTVYRASDSSTGRRVALKLLHAVTSPAAGLRFSREALLLEELHHPAIVSYVAHGTLEGGQPYLAMEWLEGEVLARRLLRKPLSPPEVVSLLSRAAEGLATAHRRNIVHRDIKPSNLFLREGQPEDVVLLDFGLARHAVPTLMGVTGSGTVVGTPGYMAPEQASSQSEISPAADIFSLGCVLYQCLTGKPPFEAPHFAAVLAKILFAEPVPLQKVRPGLPMGLQVLMERMLAKVPTQRLPDADSLLEALSELEPVPGLLLLQAGTDSRPHGLVGAEQKLVSVLLASPRPIQEEETADWDQGVALRDALRLEVSPHGAQVELLADGSLVATMVPERGTATDLAALAARCALTFKERWPEAAVVLTTGLGIFNERLPVGEAMDRAGRLLRRVSGMSASPPVVMDEVTAGLLGPGFRLSRADSDTFLLQGEELSVDESRPLLGRPTPCVGREQELALLELAFTSCTEEPAARALLVTAPAGVGKSRLRYEFLRRLKRKELQPLVLLGRGDSMSTGASYGLLGQALRRLCGIGEGESQAEHRKRLFQRVSRHLPEARAREAVEFLGELCAIPFPEEEGSPRLRAARSDPRLLSAQVGRALVAFLKAECDHHPVLLVLEDLHWSDALTVAQVDEVLRELGEHPFLVLALARPEVKTLFPGLWSRSLQEVTLRGLSRKAGTRLVREVLGPQVPDSVVQRAVEMSDGNALFLEELIRGVAEGRGEGVPETVLAVLQARLQRMKPGARQVLLAASVFGRAFWTGGVAELMGGQVANAALEQYLRLLVEQEVIERQPDSRISTEAEYRFRHALVRDAAYGLIPDSHRPVGHRLAATWLEQRSEPDPLVLATHHQFGEQPERAAHYYTRAAEQLFERYDMLGAMRCVDAALACGVDDGRSVRLRGLQAVVTFWMDDTPRSLPLGSVVLEELEGGDRLWCWVMGGQILGGIYSGMRQEQLTRLKQLLRSTPPAPEAIVAYHWAIACMGLSFVFSGSRWELEDWLGEVGRVVADGPSRGWTGYIDGFFHYLFEPRPWHAFLRAEQGMRDFRELGVERDALVVQALQGLTLAALGDVPGAVERMREVLTVGRRLEANLMVGMATHFLSRILVDSPDPAHRQEAYELVREWVNIEDLYSFRRGFAHSVLAKVMLERGGVHEAETHARKACELLAPFQADVVYARGLLSNILLAQGKAAEARGVAALGVRELEETRGMGTYAVAMRLALAEACFAQGDAETGEAALHETLRCVRARASDIPNPDVREHFLRHVPENARTLALARERLGNAAM</sequence>
<dbReference type="Pfam" id="PF00069">
    <property type="entry name" value="Pkinase"/>
    <property type="match status" value="1"/>
</dbReference>
<keyword evidence="3 6" id="KW-0418">Kinase</keyword>
<dbReference type="eggNOG" id="COG2909">
    <property type="taxonomic scope" value="Bacteria"/>
</dbReference>
<dbReference type="InterPro" id="IPR008271">
    <property type="entry name" value="Ser/Thr_kinase_AS"/>
</dbReference>
<proteinExistence type="predicted"/>
<dbReference type="SMART" id="SM00220">
    <property type="entry name" value="S_TKc"/>
    <property type="match status" value="1"/>
</dbReference>
<keyword evidence="1" id="KW-0808">Transferase</keyword>
<evidence type="ECO:0000313" key="6">
    <source>
        <dbReference type="EMBL" id="EPX59558.1"/>
    </source>
</evidence>
<feature type="domain" description="Protein kinase" evidence="5">
    <location>
        <begin position="9"/>
        <end position="269"/>
    </location>
</feature>
<dbReference type="Gene3D" id="1.10.510.10">
    <property type="entry name" value="Transferase(Phosphotransferase) domain 1"/>
    <property type="match status" value="1"/>
</dbReference>
<dbReference type="InterPro" id="IPR011009">
    <property type="entry name" value="Kinase-like_dom_sf"/>
</dbReference>
<dbReference type="Gene3D" id="3.30.200.20">
    <property type="entry name" value="Phosphorylase Kinase, domain 1"/>
    <property type="match status" value="1"/>
</dbReference>
<evidence type="ECO:0000256" key="3">
    <source>
        <dbReference type="ARBA" id="ARBA00022777"/>
    </source>
</evidence>
<evidence type="ECO:0000313" key="7">
    <source>
        <dbReference type="Proteomes" id="UP000011682"/>
    </source>
</evidence>
<dbReference type="Proteomes" id="UP000011682">
    <property type="component" value="Unassembled WGS sequence"/>
</dbReference>
<dbReference type="RefSeq" id="WP_002631947.1">
    <property type="nucleotide sequence ID" value="NZ_ANAH02000016.1"/>
</dbReference>
<dbReference type="EMBL" id="ANAH02000016">
    <property type="protein sequence ID" value="EPX59558.1"/>
    <property type="molecule type" value="Genomic_DNA"/>
</dbReference>
<dbReference type="InterPro" id="IPR041664">
    <property type="entry name" value="AAA_16"/>
</dbReference>
<dbReference type="GO" id="GO:0005524">
    <property type="term" value="F:ATP binding"/>
    <property type="evidence" value="ECO:0007669"/>
    <property type="project" value="UniProtKB-KW"/>
</dbReference>
<dbReference type="CDD" id="cd14014">
    <property type="entry name" value="STKc_PknB_like"/>
    <property type="match status" value="1"/>
</dbReference>
<dbReference type="GO" id="GO:0004674">
    <property type="term" value="F:protein serine/threonine kinase activity"/>
    <property type="evidence" value="ECO:0007669"/>
    <property type="project" value="UniProtKB-KW"/>
</dbReference>
<evidence type="ECO:0000256" key="4">
    <source>
        <dbReference type="ARBA" id="ARBA00022840"/>
    </source>
</evidence>
<evidence type="ECO:0000259" key="5">
    <source>
        <dbReference type="PROSITE" id="PS50011"/>
    </source>
</evidence>
<dbReference type="PROSITE" id="PS00108">
    <property type="entry name" value="PROTEIN_KINASE_ST"/>
    <property type="match status" value="1"/>
</dbReference>
<dbReference type="SUPFAM" id="SSF52540">
    <property type="entry name" value="P-loop containing nucleoside triphosphate hydrolases"/>
    <property type="match status" value="1"/>
</dbReference>
<keyword evidence="2" id="KW-0547">Nucleotide-binding</keyword>
<protein>
    <submittedName>
        <fullName evidence="6">Serine/threonine protein kinase</fullName>
    </submittedName>
</protein>
<keyword evidence="6" id="KW-0723">Serine/threonine-protein kinase</keyword>
<dbReference type="PANTHER" id="PTHR43289">
    <property type="entry name" value="MITOGEN-ACTIVATED PROTEIN KINASE KINASE KINASE 20-RELATED"/>
    <property type="match status" value="1"/>
</dbReference>
<reference evidence="6" key="1">
    <citation type="submission" date="2013-05" db="EMBL/GenBank/DDBJ databases">
        <title>Genome assembly of Cystobacter fuscus DSM 2262.</title>
        <authorList>
            <person name="Sharma G."/>
            <person name="Khatri I."/>
            <person name="Kaur C."/>
            <person name="Mayilraj S."/>
            <person name="Subramanian S."/>
        </authorList>
    </citation>
    <scope>NUCLEOTIDE SEQUENCE [LARGE SCALE GENOMIC DNA]</scope>
    <source>
        <strain evidence="6">DSM 2262</strain>
    </source>
</reference>
<evidence type="ECO:0000256" key="1">
    <source>
        <dbReference type="ARBA" id="ARBA00022679"/>
    </source>
</evidence>
<dbReference type="GO" id="GO:0042802">
    <property type="term" value="F:identical protein binding"/>
    <property type="evidence" value="ECO:0007669"/>
    <property type="project" value="InterPro"/>
</dbReference>
<dbReference type="PROSITE" id="PS50011">
    <property type="entry name" value="PROTEIN_KINASE_DOM"/>
    <property type="match status" value="1"/>
</dbReference>
<dbReference type="eggNOG" id="COG0515">
    <property type="taxonomic scope" value="Bacteria"/>
</dbReference>
<comment type="caution">
    <text evidence="6">The sequence shown here is derived from an EMBL/GenBank/DDBJ whole genome shotgun (WGS) entry which is preliminary data.</text>
</comment>
<accession>S9QSE5</accession>
<dbReference type="InterPro" id="IPR027417">
    <property type="entry name" value="P-loop_NTPase"/>
</dbReference>
<dbReference type="SUPFAM" id="SSF56112">
    <property type="entry name" value="Protein kinase-like (PK-like)"/>
    <property type="match status" value="1"/>
</dbReference>
<dbReference type="Gene3D" id="1.25.40.10">
    <property type="entry name" value="Tetratricopeptide repeat domain"/>
    <property type="match status" value="1"/>
</dbReference>
<dbReference type="InterPro" id="IPR000719">
    <property type="entry name" value="Prot_kinase_dom"/>
</dbReference>
<keyword evidence="4" id="KW-0067">ATP-binding</keyword>
<dbReference type="InterPro" id="IPR011717">
    <property type="entry name" value="TPR-4"/>
</dbReference>
<dbReference type="Pfam" id="PF13191">
    <property type="entry name" value="AAA_16"/>
    <property type="match status" value="1"/>
</dbReference>
<gene>
    <name evidence="6" type="ORF">D187_002719</name>
</gene>
<dbReference type="InterPro" id="IPR011990">
    <property type="entry name" value="TPR-like_helical_dom_sf"/>
</dbReference>
<name>S9QSE5_CYSF2</name>
<keyword evidence="7" id="KW-1185">Reference proteome</keyword>
<dbReference type="Pfam" id="PF07721">
    <property type="entry name" value="TPR_4"/>
    <property type="match status" value="1"/>
</dbReference>